<accession>A0A1J0WFM5</accession>
<name>A0A1J0WFM5_9RHOB</name>
<dbReference type="OrthoDB" id="7659281at2"/>
<evidence type="ECO:0000313" key="2">
    <source>
        <dbReference type="Proteomes" id="UP000181897"/>
    </source>
</evidence>
<gene>
    <name evidence="1" type="ORF">BOO69_06630</name>
</gene>
<keyword evidence="2" id="KW-1185">Reference proteome</keyword>
<organism evidence="1 2">
    <name type="scientific">Sulfitobacter alexandrii</name>
    <dbReference type="NCBI Taxonomy" id="1917485"/>
    <lineage>
        <taxon>Bacteria</taxon>
        <taxon>Pseudomonadati</taxon>
        <taxon>Pseudomonadota</taxon>
        <taxon>Alphaproteobacteria</taxon>
        <taxon>Rhodobacterales</taxon>
        <taxon>Roseobacteraceae</taxon>
        <taxon>Sulfitobacter</taxon>
    </lineage>
</organism>
<proteinExistence type="predicted"/>
<evidence type="ECO:0000313" key="1">
    <source>
        <dbReference type="EMBL" id="APE43122.1"/>
    </source>
</evidence>
<reference evidence="1 2" key="1">
    <citation type="submission" date="2016-11" db="EMBL/GenBank/DDBJ databases">
        <title>Complete genome sequence of Sulfitobacter sp. AM1-D1, a toxic bacteria associated with marine dinoflagellate Alexandrium minutum in East China Sea.</title>
        <authorList>
            <person name="Yang Q."/>
            <person name="Zhang X."/>
            <person name="Tian X."/>
        </authorList>
    </citation>
    <scope>NUCLEOTIDE SEQUENCE [LARGE SCALE GENOMIC DNA]</scope>
    <source>
        <strain evidence="1 2">AM1-D1</strain>
    </source>
</reference>
<sequence length="113" mass="12343">MTKTRNSVLALLCAALVAGCSDNENRFAFDGKYFRTKVKKVDRQRDEFTATVRGVSQSFEGARGAVLHAANGYCVSTYGSSDIDWVVGPDTPADQLRIVDDTLTYRGTCPQAQ</sequence>
<dbReference type="AlphaFoldDB" id="A0A1J0WFM5"/>
<dbReference type="PROSITE" id="PS51257">
    <property type="entry name" value="PROKAR_LIPOPROTEIN"/>
    <property type="match status" value="1"/>
</dbReference>
<dbReference type="Proteomes" id="UP000181897">
    <property type="component" value="Chromosome"/>
</dbReference>
<dbReference type="KEGG" id="suam:BOO69_06630"/>
<evidence type="ECO:0008006" key="3">
    <source>
        <dbReference type="Google" id="ProtNLM"/>
    </source>
</evidence>
<dbReference type="EMBL" id="CP018076">
    <property type="protein sequence ID" value="APE43122.1"/>
    <property type="molecule type" value="Genomic_DNA"/>
</dbReference>
<dbReference type="STRING" id="1917485.BOO69_06630"/>
<protein>
    <recommendedName>
        <fullName evidence="3">Lipoprotein</fullName>
    </recommendedName>
</protein>
<dbReference type="RefSeq" id="WP_071971415.1">
    <property type="nucleotide sequence ID" value="NZ_CP018076.1"/>
</dbReference>